<dbReference type="Pfam" id="PF17384">
    <property type="entry name" value="DUF150_C"/>
    <property type="match status" value="1"/>
</dbReference>
<dbReference type="SUPFAM" id="SSF75420">
    <property type="entry name" value="YhbC-like, N-terminal domain"/>
    <property type="match status" value="1"/>
</dbReference>
<dbReference type="PANTHER" id="PTHR33867:SF1">
    <property type="entry name" value="RIBOSOME MATURATION FACTOR RIMP"/>
    <property type="match status" value="1"/>
</dbReference>
<protein>
    <recommendedName>
        <fullName evidence="6">Ribosome maturation factor RimP N-terminal domain-containing protein</fullName>
    </recommendedName>
</protein>
<evidence type="ECO:0008006" key="6">
    <source>
        <dbReference type="Google" id="ProtNLM"/>
    </source>
</evidence>
<keyword evidence="2" id="KW-0690">Ribosome biogenesis</keyword>
<reference evidence="5" key="1">
    <citation type="submission" date="2018-05" db="EMBL/GenBank/DDBJ databases">
        <authorList>
            <person name="Lanie J.A."/>
            <person name="Ng W.-L."/>
            <person name="Kazmierczak K.M."/>
            <person name="Andrzejewski T.M."/>
            <person name="Davidsen T.M."/>
            <person name="Wayne K.J."/>
            <person name="Tettelin H."/>
            <person name="Glass J.I."/>
            <person name="Rusch D."/>
            <person name="Podicherti R."/>
            <person name="Tsui H.-C.T."/>
            <person name="Winkler M.E."/>
        </authorList>
    </citation>
    <scope>NUCLEOTIDE SEQUENCE</scope>
</reference>
<organism evidence="5">
    <name type="scientific">marine metagenome</name>
    <dbReference type="NCBI Taxonomy" id="408172"/>
    <lineage>
        <taxon>unclassified sequences</taxon>
        <taxon>metagenomes</taxon>
        <taxon>ecological metagenomes</taxon>
    </lineage>
</organism>
<dbReference type="HAMAP" id="MF_01077">
    <property type="entry name" value="RimP"/>
    <property type="match status" value="1"/>
</dbReference>
<name>A0A381RIL6_9ZZZZ</name>
<evidence type="ECO:0000256" key="2">
    <source>
        <dbReference type="ARBA" id="ARBA00022517"/>
    </source>
</evidence>
<dbReference type="EMBL" id="UINC01001994">
    <property type="protein sequence ID" value="SUZ91666.1"/>
    <property type="molecule type" value="Genomic_DNA"/>
</dbReference>
<dbReference type="GO" id="GO:0000028">
    <property type="term" value="P:ribosomal small subunit assembly"/>
    <property type="evidence" value="ECO:0007669"/>
    <property type="project" value="TreeGrafter"/>
</dbReference>
<sequence length="155" mass="17387">MARTEENLFNLLALPVRTIGYELIDIEFNRHGSEQTIQLFIDSPLGIGMDDCVAVNQVAMEVLGSDDPIFETNTLEVSSPGIFRKLKTPEHFKAFKGQRIKVRLQQKIQGVKNAVGMLEECSEEEVRLILETDGSELVIPLSQITKANLEPILDF</sequence>
<dbReference type="SUPFAM" id="SSF74942">
    <property type="entry name" value="YhbC-like, C-terminal domain"/>
    <property type="match status" value="1"/>
</dbReference>
<dbReference type="Gene3D" id="3.30.300.70">
    <property type="entry name" value="RimP-like superfamily, N-terminal"/>
    <property type="match status" value="1"/>
</dbReference>
<evidence type="ECO:0000259" key="3">
    <source>
        <dbReference type="Pfam" id="PF02576"/>
    </source>
</evidence>
<gene>
    <name evidence="5" type="ORF">METZ01_LOCUS44520</name>
</gene>
<dbReference type="GO" id="GO:0006412">
    <property type="term" value="P:translation"/>
    <property type="evidence" value="ECO:0007669"/>
    <property type="project" value="TreeGrafter"/>
</dbReference>
<accession>A0A381RIL6</accession>
<evidence type="ECO:0000256" key="1">
    <source>
        <dbReference type="ARBA" id="ARBA00022490"/>
    </source>
</evidence>
<dbReference type="InterPro" id="IPR035956">
    <property type="entry name" value="RimP_N_sf"/>
</dbReference>
<dbReference type="AlphaFoldDB" id="A0A381RIL6"/>
<keyword evidence="1" id="KW-0963">Cytoplasm</keyword>
<feature type="domain" description="Ribosome maturation factor RimP C-terminal" evidence="4">
    <location>
        <begin position="86"/>
        <end position="151"/>
    </location>
</feature>
<proteinExistence type="inferred from homology"/>
<dbReference type="Gene3D" id="2.30.30.180">
    <property type="entry name" value="Ribosome maturation factor RimP, C-terminal domain"/>
    <property type="match status" value="1"/>
</dbReference>
<dbReference type="InterPro" id="IPR028998">
    <property type="entry name" value="RimP_C"/>
</dbReference>
<dbReference type="PANTHER" id="PTHR33867">
    <property type="entry name" value="RIBOSOME MATURATION FACTOR RIMP"/>
    <property type="match status" value="1"/>
</dbReference>
<dbReference type="InterPro" id="IPR036847">
    <property type="entry name" value="RimP_C_sf"/>
</dbReference>
<dbReference type="InterPro" id="IPR028989">
    <property type="entry name" value="RimP_N"/>
</dbReference>
<dbReference type="CDD" id="cd01734">
    <property type="entry name" value="YlxS_C"/>
    <property type="match status" value="1"/>
</dbReference>
<evidence type="ECO:0000313" key="5">
    <source>
        <dbReference type="EMBL" id="SUZ91666.1"/>
    </source>
</evidence>
<evidence type="ECO:0000259" key="4">
    <source>
        <dbReference type="Pfam" id="PF17384"/>
    </source>
</evidence>
<dbReference type="InterPro" id="IPR003728">
    <property type="entry name" value="Ribosome_maturation_RimP"/>
</dbReference>
<dbReference type="Pfam" id="PF02576">
    <property type="entry name" value="RimP_N"/>
    <property type="match status" value="1"/>
</dbReference>
<dbReference type="GO" id="GO:0005829">
    <property type="term" value="C:cytosol"/>
    <property type="evidence" value="ECO:0007669"/>
    <property type="project" value="TreeGrafter"/>
</dbReference>
<feature type="domain" description="Ribosome maturation factor RimP N-terminal" evidence="3">
    <location>
        <begin position="15"/>
        <end position="82"/>
    </location>
</feature>